<evidence type="ECO:0000313" key="8">
    <source>
        <dbReference type="Proteomes" id="UP000270856"/>
    </source>
</evidence>
<protein>
    <recommendedName>
        <fullName evidence="6">Receptor L-domain domain-containing protein</fullName>
    </recommendedName>
</protein>
<dbReference type="Gene3D" id="3.80.20.20">
    <property type="entry name" value="Receptor L-domain"/>
    <property type="match status" value="2"/>
</dbReference>
<dbReference type="PANTHER" id="PTHR31018">
    <property type="entry name" value="SPORULATION-SPECIFIC PROTEIN-RELATED"/>
    <property type="match status" value="1"/>
</dbReference>
<proteinExistence type="predicted"/>
<sequence length="249" mass="27440">MIKKELLTLIAIIFIAMSCSSDDDNNIDLETNKEGNVEIRSAKDLENTKLKGYKTINGNLVINYTTDVEDLSALKNLEEINGGIIIKYNNNLKSLQGLNNIKKLEFLEIENNLELTSLAGLENLATISKNLRIANNFKLNSLSSLNSMTTIGTDFFLSENEMLTNLTGLENLKEIPQIIILNNINLLSISGLEGITSSDNIGIFSNDLLTDFCSLVPFVQANSSSIKFSAGFNSYNPSLEDLIDNNCSK</sequence>
<comment type="subcellular location">
    <subcellularLocation>
        <location evidence="1">Secreted</location>
        <location evidence="1">Cell wall</location>
    </subcellularLocation>
</comment>
<dbReference type="InterPro" id="IPR000494">
    <property type="entry name" value="Rcpt_L-dom"/>
</dbReference>
<evidence type="ECO:0000256" key="5">
    <source>
        <dbReference type="ARBA" id="ARBA00023180"/>
    </source>
</evidence>
<dbReference type="AlphaFoldDB" id="A0A3N4NFW1"/>
<dbReference type="GO" id="GO:0030313">
    <property type="term" value="C:cell envelope"/>
    <property type="evidence" value="ECO:0007669"/>
    <property type="project" value="UniProtKB-SubCell"/>
</dbReference>
<evidence type="ECO:0000256" key="3">
    <source>
        <dbReference type="ARBA" id="ARBA00022525"/>
    </source>
</evidence>
<keyword evidence="4" id="KW-0732">Signal</keyword>
<dbReference type="Pfam" id="PF01030">
    <property type="entry name" value="Recep_L_domain"/>
    <property type="match status" value="1"/>
</dbReference>
<accession>A0A3N4NFW1</accession>
<evidence type="ECO:0000256" key="4">
    <source>
        <dbReference type="ARBA" id="ARBA00022729"/>
    </source>
</evidence>
<evidence type="ECO:0000256" key="1">
    <source>
        <dbReference type="ARBA" id="ARBA00004191"/>
    </source>
</evidence>
<organism evidence="7 8">
    <name type="scientific">Aureibaculum marinum</name>
    <dbReference type="NCBI Taxonomy" id="2487930"/>
    <lineage>
        <taxon>Bacteria</taxon>
        <taxon>Pseudomonadati</taxon>
        <taxon>Bacteroidota</taxon>
        <taxon>Flavobacteriia</taxon>
        <taxon>Flavobacteriales</taxon>
        <taxon>Flavobacteriaceae</taxon>
        <taxon>Aureibaculum</taxon>
    </lineage>
</organism>
<keyword evidence="3" id="KW-0964">Secreted</keyword>
<keyword evidence="8" id="KW-1185">Reference proteome</keyword>
<dbReference type="InterPro" id="IPR051648">
    <property type="entry name" value="CWI-Assembly_Regulator"/>
</dbReference>
<dbReference type="Proteomes" id="UP000270856">
    <property type="component" value="Unassembled WGS sequence"/>
</dbReference>
<gene>
    <name evidence="7" type="ORF">EGM88_12575</name>
</gene>
<dbReference type="PROSITE" id="PS51257">
    <property type="entry name" value="PROKAR_LIPOPROTEIN"/>
    <property type="match status" value="1"/>
</dbReference>
<feature type="domain" description="Receptor L-domain" evidence="6">
    <location>
        <begin position="55"/>
        <end position="105"/>
    </location>
</feature>
<dbReference type="OrthoDB" id="9765957at2"/>
<evidence type="ECO:0000259" key="6">
    <source>
        <dbReference type="Pfam" id="PF01030"/>
    </source>
</evidence>
<evidence type="ECO:0000256" key="2">
    <source>
        <dbReference type="ARBA" id="ARBA00022512"/>
    </source>
</evidence>
<evidence type="ECO:0000313" key="7">
    <source>
        <dbReference type="EMBL" id="RPD94295.1"/>
    </source>
</evidence>
<keyword evidence="2" id="KW-0134">Cell wall</keyword>
<comment type="caution">
    <text evidence="7">The sequence shown here is derived from an EMBL/GenBank/DDBJ whole genome shotgun (WGS) entry which is preliminary data.</text>
</comment>
<reference evidence="7 8" key="1">
    <citation type="submission" date="2018-11" db="EMBL/GenBank/DDBJ databases">
        <title>Aureibaculum marinum gen. nov., sp. nov., a member of the family Flavobacteriaceae isolated from the Bohai Sea.</title>
        <authorList>
            <person name="Ji X."/>
        </authorList>
    </citation>
    <scope>NUCLEOTIDE SEQUENCE [LARGE SCALE GENOMIC DNA]</scope>
    <source>
        <strain evidence="7 8">BH-SD17</strain>
    </source>
</reference>
<name>A0A3N4NFW1_9FLAO</name>
<dbReference type="RefSeq" id="WP_123898748.1">
    <property type="nucleotide sequence ID" value="NZ_RPFJ01000019.1"/>
</dbReference>
<dbReference type="SUPFAM" id="SSF52058">
    <property type="entry name" value="L domain-like"/>
    <property type="match status" value="2"/>
</dbReference>
<keyword evidence="5" id="KW-0325">Glycoprotein</keyword>
<dbReference type="EMBL" id="RPFJ01000019">
    <property type="protein sequence ID" value="RPD94295.1"/>
    <property type="molecule type" value="Genomic_DNA"/>
</dbReference>
<dbReference type="InterPro" id="IPR036941">
    <property type="entry name" value="Rcpt_L-dom_sf"/>
</dbReference>
<dbReference type="PANTHER" id="PTHR31018:SF3">
    <property type="entry name" value="RECEPTOR PROTEIN-TYROSINE KINASE"/>
    <property type="match status" value="1"/>
</dbReference>